<keyword evidence="6 18" id="KW-0813">Transport</keyword>
<dbReference type="InterPro" id="IPR037099">
    <property type="entry name" value="Fum_R/Succ_DH_flav-like_C_sf"/>
</dbReference>
<protein>
    <recommendedName>
        <fullName evidence="5 13">Succinate dehydrogenase flavoprotein subunit</fullName>
        <ecNumber evidence="4 18">1.3.5.1</ecNumber>
    </recommendedName>
</protein>
<dbReference type="GO" id="GO:0006099">
    <property type="term" value="P:tricarboxylic acid cycle"/>
    <property type="evidence" value="ECO:0007669"/>
    <property type="project" value="UniProtKB-UniRule"/>
</dbReference>
<evidence type="ECO:0000256" key="1">
    <source>
        <dbReference type="ARBA" id="ARBA00004515"/>
    </source>
</evidence>
<dbReference type="Gene3D" id="1.20.58.100">
    <property type="entry name" value="Fumarate reductase/succinate dehydrogenase flavoprotein-like, C-terminal domain"/>
    <property type="match status" value="1"/>
</dbReference>
<evidence type="ECO:0000256" key="6">
    <source>
        <dbReference type="ARBA" id="ARBA00022448"/>
    </source>
</evidence>
<keyword evidence="11 18" id="KW-0472">Membrane</keyword>
<dbReference type="SUPFAM" id="SSF56425">
    <property type="entry name" value="Succinate dehydrogenase/fumarate reductase flavoprotein, catalytic domain"/>
    <property type="match status" value="1"/>
</dbReference>
<keyword evidence="8 16" id="KW-0274">FAD</keyword>
<dbReference type="GO" id="GO:0022900">
    <property type="term" value="P:electron transport chain"/>
    <property type="evidence" value="ECO:0007669"/>
    <property type="project" value="UniProtKB-UniRule"/>
</dbReference>
<feature type="modified residue" description="Tele-8alpha-FAD histidine" evidence="17">
    <location>
        <position position="48"/>
    </location>
</feature>
<dbReference type="InterPro" id="IPR011281">
    <property type="entry name" value="Succ_DH_flav_su_fwd"/>
</dbReference>
<evidence type="ECO:0000256" key="17">
    <source>
        <dbReference type="PIRSR" id="PIRSR611281-4"/>
    </source>
</evidence>
<evidence type="ECO:0000256" key="8">
    <source>
        <dbReference type="ARBA" id="ARBA00022827"/>
    </source>
</evidence>
<dbReference type="PANTHER" id="PTHR11632">
    <property type="entry name" value="SUCCINATE DEHYDROGENASE 2 FLAVOPROTEIN SUBUNIT"/>
    <property type="match status" value="1"/>
</dbReference>
<dbReference type="SUPFAM" id="SSF46977">
    <property type="entry name" value="Succinate dehydrogenase/fumarate reductase flavoprotein C-terminal domain"/>
    <property type="match status" value="1"/>
</dbReference>
<dbReference type="EC" id="1.3.5.1" evidence="4 18"/>
<dbReference type="InterPro" id="IPR030664">
    <property type="entry name" value="SdhA/FrdA/AprA"/>
</dbReference>
<feature type="region of interest" description="Disordered" evidence="19">
    <location>
        <begin position="539"/>
        <end position="558"/>
    </location>
</feature>
<dbReference type="SUPFAM" id="SSF51905">
    <property type="entry name" value="FAD/NAD(P)-binding domain"/>
    <property type="match status" value="1"/>
</dbReference>
<keyword evidence="10 18" id="KW-0560">Oxidoreductase</keyword>
<dbReference type="GO" id="GO:0008177">
    <property type="term" value="F:succinate dehydrogenase (quinone) activity"/>
    <property type="evidence" value="ECO:0007669"/>
    <property type="project" value="UniProtKB-EC"/>
</dbReference>
<name>A0A4R2LZM2_RUBGE</name>
<dbReference type="PIRSF" id="PIRSF000171">
    <property type="entry name" value="SDHA_APRA_LASPO"/>
    <property type="match status" value="1"/>
</dbReference>
<dbReference type="InterPro" id="IPR003952">
    <property type="entry name" value="FRD_SDH_FAD_BS"/>
</dbReference>
<evidence type="ECO:0000256" key="18">
    <source>
        <dbReference type="RuleBase" id="RU362051"/>
    </source>
</evidence>
<dbReference type="GeneID" id="99686398"/>
<feature type="binding site" evidence="15">
    <location>
        <position position="257"/>
    </location>
    <ligand>
        <name>substrate</name>
    </ligand>
</feature>
<dbReference type="NCBIfam" id="TIGR01816">
    <property type="entry name" value="sdhA_forward"/>
    <property type="match status" value="1"/>
</dbReference>
<dbReference type="EMBL" id="SLXD01000023">
    <property type="protein sequence ID" value="TCO97166.1"/>
    <property type="molecule type" value="Genomic_DNA"/>
</dbReference>
<dbReference type="NCBIfam" id="TIGR01812">
    <property type="entry name" value="sdhA_frdA_Gneg"/>
    <property type="match status" value="1"/>
</dbReference>
<organism evidence="22 23">
    <name type="scientific">Rubrivivax gelatinosus</name>
    <name type="common">Rhodocyclus gelatinosus</name>
    <name type="synonym">Rhodopseudomonas gelatinosa</name>
    <dbReference type="NCBI Taxonomy" id="28068"/>
    <lineage>
        <taxon>Bacteria</taxon>
        <taxon>Pseudomonadati</taxon>
        <taxon>Pseudomonadota</taxon>
        <taxon>Betaproteobacteria</taxon>
        <taxon>Burkholderiales</taxon>
        <taxon>Sphaerotilaceae</taxon>
        <taxon>Rubrivivax</taxon>
    </lineage>
</organism>
<comment type="caution">
    <text evidence="22">The sequence shown here is derived from an EMBL/GenBank/DDBJ whole genome shotgun (WGS) entry which is preliminary data.</text>
</comment>
<evidence type="ECO:0000256" key="12">
    <source>
        <dbReference type="ARBA" id="ARBA00049220"/>
    </source>
</evidence>
<dbReference type="PROSITE" id="PS00504">
    <property type="entry name" value="FRD_SDH_FAD_BINDING"/>
    <property type="match status" value="1"/>
</dbReference>
<reference evidence="22 23" key="1">
    <citation type="submission" date="2019-03" db="EMBL/GenBank/DDBJ databases">
        <title>Genomic Encyclopedia of Type Strains, Phase IV (KMG-IV): sequencing the most valuable type-strain genomes for metagenomic binning, comparative biology and taxonomic classification.</title>
        <authorList>
            <person name="Goeker M."/>
        </authorList>
    </citation>
    <scope>NUCLEOTIDE SEQUENCE [LARGE SCALE GENOMIC DNA]</scope>
    <source>
        <strain evidence="22 23">DSM 1709</strain>
    </source>
</reference>
<feature type="binding site" evidence="15">
    <location>
        <position position="356"/>
    </location>
    <ligand>
        <name>substrate</name>
    </ligand>
</feature>
<evidence type="ECO:0000256" key="11">
    <source>
        <dbReference type="ARBA" id="ARBA00023136"/>
    </source>
</evidence>
<comment type="similarity">
    <text evidence="3 18">Belongs to the FAD-dependent oxidoreductase 2 family. FRD/SDH subfamily.</text>
</comment>
<dbReference type="PANTHER" id="PTHR11632:SF51">
    <property type="entry name" value="SUCCINATE DEHYDROGENASE [UBIQUINONE] FLAVOPROTEIN SUBUNIT, MITOCHONDRIAL"/>
    <property type="match status" value="1"/>
</dbReference>
<evidence type="ECO:0000313" key="22">
    <source>
        <dbReference type="EMBL" id="TCO97166.1"/>
    </source>
</evidence>
<feature type="active site" description="Proton acceptor" evidence="14">
    <location>
        <position position="289"/>
    </location>
</feature>
<evidence type="ECO:0000256" key="2">
    <source>
        <dbReference type="ARBA" id="ARBA00004894"/>
    </source>
</evidence>
<evidence type="ECO:0000256" key="16">
    <source>
        <dbReference type="PIRSR" id="PIRSR611281-3"/>
    </source>
</evidence>
<dbReference type="Gene3D" id="4.10.80.40">
    <property type="entry name" value="succinate dehydrogenase protein domain"/>
    <property type="match status" value="1"/>
</dbReference>
<evidence type="ECO:0000256" key="4">
    <source>
        <dbReference type="ARBA" id="ARBA00012792"/>
    </source>
</evidence>
<evidence type="ECO:0000256" key="7">
    <source>
        <dbReference type="ARBA" id="ARBA00022630"/>
    </source>
</evidence>
<dbReference type="AlphaFoldDB" id="A0A4R2LZM2"/>
<evidence type="ECO:0000259" key="20">
    <source>
        <dbReference type="Pfam" id="PF00890"/>
    </source>
</evidence>
<dbReference type="Gene3D" id="3.50.50.60">
    <property type="entry name" value="FAD/NAD(P)-binding domain"/>
    <property type="match status" value="1"/>
</dbReference>
<evidence type="ECO:0000256" key="10">
    <source>
        <dbReference type="ARBA" id="ARBA00023002"/>
    </source>
</evidence>
<sequence length="597" mass="64999">MALAHLPKRKFDVVIVGAGGSGMRASLQLARAGLNVAVLSKVFPTRSHTVAAQGGIGASLGNMSEDNWHFHFYDTVKGSDWLGDQDAIEFMCREAPKVVYELEHFGMPFDRNPDGTIYQRPFGGHTANYGEKPVQRACAAADRTGHAMLHTLYQQNVKARTNFFVEWMALDLIRDSEGDVLGVTALEMETGEVHVLQAKCTLFATGGAGRIYAASTNAFINTGDGLGMAARAGVPLQDMEFWQFHPTGVHNAGVLLTEGCRGEGAILRNANGERFMERYAPTLKDLAPRDFVSRCMDQEIKEGRGCGPNKDYINLDMTHLGGETILKRLPSVYEIGHNFANVDITKEAIPVVPTIHYQMGGIPTNIHGQVVVPRDGTPNAVVNGFYAVGECSCVSVHGANRLGTNSLLDLLVFGRAAGNHIVASALASRNHKDLPADAADRSLERLARLEASSSGEYAQDVANDIRKSMQQHAGVFRTQAVMDEGVVQIAAIAERVKHIGLKDKSKVFNTARIEALEVDNLIEAAQATIVSAAARHESRGAHTVNDYGDTPQHPNGRNDEEWLKHTLWFSEGNRLDYKPVNLKPLSVDSVPPKVRSF</sequence>
<dbReference type="InterPro" id="IPR027477">
    <property type="entry name" value="Succ_DH/fumarate_Rdtase_cat_sf"/>
</dbReference>
<dbReference type="Pfam" id="PF00890">
    <property type="entry name" value="FAD_binding_2"/>
    <property type="match status" value="1"/>
</dbReference>
<proteinExistence type="inferred from homology"/>
<dbReference type="GO" id="GO:0050660">
    <property type="term" value="F:flavin adenine dinucleotide binding"/>
    <property type="evidence" value="ECO:0007669"/>
    <property type="project" value="UniProtKB-UniRule"/>
</dbReference>
<dbReference type="InterPro" id="IPR014006">
    <property type="entry name" value="Succ_Dhase_FrdA_Gneg"/>
</dbReference>
<gene>
    <name evidence="22" type="ORF">EV684_1236</name>
</gene>
<dbReference type="GO" id="GO:0009055">
    <property type="term" value="F:electron transfer activity"/>
    <property type="evidence" value="ECO:0007669"/>
    <property type="project" value="TreeGrafter"/>
</dbReference>
<feature type="binding site" evidence="15">
    <location>
        <position position="245"/>
    </location>
    <ligand>
        <name>substrate</name>
    </ligand>
</feature>
<feature type="binding site" evidence="16">
    <location>
        <begin position="40"/>
        <end position="55"/>
    </location>
    <ligand>
        <name>FAD</name>
        <dbReference type="ChEBI" id="CHEBI:57692"/>
    </ligand>
</feature>
<feature type="domain" description="Fumarate reductase/succinate dehydrogenase flavoprotein-like C-terminal" evidence="21">
    <location>
        <begin position="463"/>
        <end position="596"/>
    </location>
</feature>
<feature type="binding site" evidence="16">
    <location>
        <begin position="406"/>
        <end position="407"/>
    </location>
    <ligand>
        <name>FAD</name>
        <dbReference type="ChEBI" id="CHEBI:57692"/>
    </ligand>
</feature>
<comment type="subcellular location">
    <subcellularLocation>
        <location evidence="1 18">Cell inner membrane</location>
        <topology evidence="1 18">Peripheral membrane protein</topology>
        <orientation evidence="1 18">Cytoplasmic side</orientation>
    </subcellularLocation>
</comment>
<evidence type="ECO:0000256" key="9">
    <source>
        <dbReference type="ARBA" id="ARBA00022982"/>
    </source>
</evidence>
<dbReference type="RefSeq" id="WP_132649703.1">
    <property type="nucleotide sequence ID" value="NZ_CP181386.1"/>
</dbReference>
<keyword evidence="18" id="KW-1003">Cell membrane</keyword>
<dbReference type="FunFam" id="1.20.58.100:FF:000001">
    <property type="entry name" value="Succinate dehydrogenase flavoprotein subunit (SdhA)"/>
    <property type="match status" value="1"/>
</dbReference>
<evidence type="ECO:0000256" key="15">
    <source>
        <dbReference type="PIRSR" id="PIRSR611281-2"/>
    </source>
</evidence>
<dbReference type="GO" id="GO:0009061">
    <property type="term" value="P:anaerobic respiration"/>
    <property type="evidence" value="ECO:0007669"/>
    <property type="project" value="TreeGrafter"/>
</dbReference>
<dbReference type="InterPro" id="IPR015939">
    <property type="entry name" value="Fum_Rdtase/Succ_DH_flav-like_C"/>
</dbReference>
<comment type="pathway">
    <text evidence="2 18">Carbohydrate metabolism; tricarboxylic acid cycle; fumarate from succinate (bacterial route): step 1/1.</text>
</comment>
<keyword evidence="18" id="KW-0816">Tricarboxylic acid cycle</keyword>
<feature type="binding site" evidence="16">
    <location>
        <position position="390"/>
    </location>
    <ligand>
        <name>FAD</name>
        <dbReference type="ChEBI" id="CHEBI:57692"/>
    </ligand>
</feature>
<feature type="binding site" evidence="16">
    <location>
        <begin position="17"/>
        <end position="22"/>
    </location>
    <ligand>
        <name>FAD</name>
        <dbReference type="ChEBI" id="CHEBI:57692"/>
    </ligand>
</feature>
<dbReference type="UniPathway" id="UPA00223">
    <property type="reaction ID" value="UER01005"/>
</dbReference>
<evidence type="ECO:0000256" key="3">
    <source>
        <dbReference type="ARBA" id="ARBA00008040"/>
    </source>
</evidence>
<feature type="binding site" evidence="16">
    <location>
        <position position="224"/>
    </location>
    <ligand>
        <name>FAD</name>
        <dbReference type="ChEBI" id="CHEBI:57692"/>
    </ligand>
</feature>
<feature type="domain" description="FAD-dependent oxidoreductase 2 FAD-binding" evidence="20">
    <location>
        <begin position="12"/>
        <end position="407"/>
    </location>
</feature>
<accession>A0A4R2LZM2</accession>
<evidence type="ECO:0000256" key="13">
    <source>
        <dbReference type="NCBIfam" id="TIGR01816"/>
    </source>
</evidence>
<keyword evidence="9 18" id="KW-0249">Electron transport</keyword>
<evidence type="ECO:0000259" key="21">
    <source>
        <dbReference type="Pfam" id="PF02910"/>
    </source>
</evidence>
<comment type="catalytic activity">
    <reaction evidence="12 18">
        <text>a quinone + succinate = fumarate + a quinol</text>
        <dbReference type="Rhea" id="RHEA:40523"/>
        <dbReference type="ChEBI" id="CHEBI:24646"/>
        <dbReference type="ChEBI" id="CHEBI:29806"/>
        <dbReference type="ChEBI" id="CHEBI:30031"/>
        <dbReference type="ChEBI" id="CHEBI:132124"/>
        <dbReference type="EC" id="1.3.5.1"/>
    </reaction>
</comment>
<dbReference type="OrthoDB" id="9806724at2"/>
<keyword evidence="7 16" id="KW-0285">Flavoprotein</keyword>
<evidence type="ECO:0000313" key="23">
    <source>
        <dbReference type="Proteomes" id="UP000295106"/>
    </source>
</evidence>
<dbReference type="Gene3D" id="3.90.700.10">
    <property type="entry name" value="Succinate dehydrogenase/fumarate reductase flavoprotein, catalytic domain"/>
    <property type="match status" value="1"/>
</dbReference>
<comment type="cofactor">
    <cofactor evidence="16">
        <name>FAD</name>
        <dbReference type="ChEBI" id="CHEBI:57692"/>
    </cofactor>
    <text evidence="16">Flavinylated by SdhE, about 5% flavinylation occurs in the absence of SdhE.</text>
</comment>
<evidence type="ECO:0000256" key="14">
    <source>
        <dbReference type="PIRSR" id="PIRSR000171-1"/>
    </source>
</evidence>
<dbReference type="Pfam" id="PF02910">
    <property type="entry name" value="Succ_DH_flav_C"/>
    <property type="match status" value="1"/>
</dbReference>
<dbReference type="FunFam" id="3.90.700.10:FF:000001">
    <property type="entry name" value="Mitochondrial succinate dehydrogenase flavoprotein subunit"/>
    <property type="match status" value="1"/>
</dbReference>
<dbReference type="PRINTS" id="PR00411">
    <property type="entry name" value="PNDRDTASEI"/>
</dbReference>
<evidence type="ECO:0000256" key="5">
    <source>
        <dbReference type="ARBA" id="ARBA00019965"/>
    </source>
</evidence>
<dbReference type="Proteomes" id="UP000295106">
    <property type="component" value="Unassembled WGS sequence"/>
</dbReference>
<dbReference type="InterPro" id="IPR036188">
    <property type="entry name" value="FAD/NAD-bd_sf"/>
</dbReference>
<feature type="binding site" evidence="15">
    <location>
        <position position="401"/>
    </location>
    <ligand>
        <name>substrate</name>
    </ligand>
</feature>
<keyword evidence="18" id="KW-0997">Cell inner membrane</keyword>
<evidence type="ECO:0000256" key="19">
    <source>
        <dbReference type="SAM" id="MobiDB-lite"/>
    </source>
</evidence>
<dbReference type="InterPro" id="IPR003953">
    <property type="entry name" value="FAD-dep_OxRdtase_2_FAD-bd"/>
</dbReference>
<dbReference type="GO" id="GO:0005886">
    <property type="term" value="C:plasma membrane"/>
    <property type="evidence" value="ECO:0007669"/>
    <property type="project" value="UniProtKB-SubCell"/>
</dbReference>